<name>B8JCZ1_ANAD2</name>
<dbReference type="RefSeq" id="WP_012632059.1">
    <property type="nucleotide sequence ID" value="NC_011891.1"/>
</dbReference>
<keyword evidence="2" id="KW-1185">Reference proteome</keyword>
<evidence type="ECO:0000313" key="2">
    <source>
        <dbReference type="Proteomes" id="UP000007089"/>
    </source>
</evidence>
<dbReference type="EMBL" id="CP001359">
    <property type="protein sequence ID" value="ACL64019.1"/>
    <property type="molecule type" value="Genomic_DNA"/>
</dbReference>
<proteinExistence type="predicted"/>
<sequence>MSLSRPLPRRASGSTLILTVILLMVLAVIGVAAVSLGSQERINASGKTQRDQLYACAAAARLQIWAELARYGRGYLESGNVAGSVTLPDGTVLTAPSHYDSAADVTVSSVVLKNTVTTASTPTATDLTNSFNFMQGLNTATGYTVVAKCKDRRGRPLEVEFVTAIIL</sequence>
<dbReference type="AlphaFoldDB" id="B8JCZ1"/>
<gene>
    <name evidence="1" type="ordered locus">A2cp1_0662</name>
</gene>
<evidence type="ECO:0008006" key="3">
    <source>
        <dbReference type="Google" id="ProtNLM"/>
    </source>
</evidence>
<dbReference type="HOGENOM" id="CLU_1591181_0_0_7"/>
<reference evidence="1" key="1">
    <citation type="submission" date="2009-01" db="EMBL/GenBank/DDBJ databases">
        <title>Complete sequence of Anaeromyxobacter dehalogenans 2CP-1.</title>
        <authorList>
            <consortium name="US DOE Joint Genome Institute"/>
            <person name="Lucas S."/>
            <person name="Copeland A."/>
            <person name="Lapidus A."/>
            <person name="Glavina del Rio T."/>
            <person name="Dalin E."/>
            <person name="Tice H."/>
            <person name="Bruce D."/>
            <person name="Goodwin L."/>
            <person name="Pitluck S."/>
            <person name="Saunders E."/>
            <person name="Brettin T."/>
            <person name="Detter J.C."/>
            <person name="Han C."/>
            <person name="Larimer F."/>
            <person name="Land M."/>
            <person name="Hauser L."/>
            <person name="Kyrpides N."/>
            <person name="Ovchinnikova G."/>
            <person name="Beliaev A.S."/>
            <person name="Richardson P."/>
        </authorList>
    </citation>
    <scope>NUCLEOTIDE SEQUENCE</scope>
    <source>
        <strain evidence="1">2CP-1</strain>
    </source>
</reference>
<organism evidence="1 2">
    <name type="scientific">Anaeromyxobacter dehalogenans (strain ATCC BAA-258 / DSM 21875 / 2CP-1)</name>
    <dbReference type="NCBI Taxonomy" id="455488"/>
    <lineage>
        <taxon>Bacteria</taxon>
        <taxon>Pseudomonadati</taxon>
        <taxon>Myxococcota</taxon>
        <taxon>Myxococcia</taxon>
        <taxon>Myxococcales</taxon>
        <taxon>Cystobacterineae</taxon>
        <taxon>Anaeromyxobacteraceae</taxon>
        <taxon>Anaeromyxobacter</taxon>
    </lineage>
</organism>
<accession>B8JCZ1</accession>
<dbReference type="KEGG" id="acp:A2cp1_0662"/>
<dbReference type="Proteomes" id="UP000007089">
    <property type="component" value="Chromosome"/>
</dbReference>
<evidence type="ECO:0000313" key="1">
    <source>
        <dbReference type="EMBL" id="ACL64019.1"/>
    </source>
</evidence>
<protein>
    <recommendedName>
        <fullName evidence="3">Type 4 fimbrial biogenesis protein PilX N-terminal domain-containing protein</fullName>
    </recommendedName>
</protein>